<name>A0A3R7SSV1_PENVA</name>
<dbReference type="AlphaFoldDB" id="A0A3R7SSV1"/>
<keyword evidence="3" id="KW-1185">Reference proteome</keyword>
<accession>A0A3R7SSV1</accession>
<organism evidence="2 3">
    <name type="scientific">Penaeus vannamei</name>
    <name type="common">Whiteleg shrimp</name>
    <name type="synonym">Litopenaeus vannamei</name>
    <dbReference type="NCBI Taxonomy" id="6689"/>
    <lineage>
        <taxon>Eukaryota</taxon>
        <taxon>Metazoa</taxon>
        <taxon>Ecdysozoa</taxon>
        <taxon>Arthropoda</taxon>
        <taxon>Crustacea</taxon>
        <taxon>Multicrustacea</taxon>
        <taxon>Malacostraca</taxon>
        <taxon>Eumalacostraca</taxon>
        <taxon>Eucarida</taxon>
        <taxon>Decapoda</taxon>
        <taxon>Dendrobranchiata</taxon>
        <taxon>Penaeoidea</taxon>
        <taxon>Penaeidae</taxon>
        <taxon>Penaeus</taxon>
    </lineage>
</organism>
<comment type="caution">
    <text evidence="2">The sequence shown here is derived from an EMBL/GenBank/DDBJ whole genome shotgun (WGS) entry which is preliminary data.</text>
</comment>
<dbReference type="Proteomes" id="UP000283509">
    <property type="component" value="Unassembled WGS sequence"/>
</dbReference>
<evidence type="ECO:0000313" key="3">
    <source>
        <dbReference type="Proteomes" id="UP000283509"/>
    </source>
</evidence>
<feature type="compositionally biased region" description="Polar residues" evidence="1">
    <location>
        <begin position="59"/>
        <end position="69"/>
    </location>
</feature>
<feature type="compositionally biased region" description="Basic residues" evidence="1">
    <location>
        <begin position="280"/>
        <end position="296"/>
    </location>
</feature>
<sequence>MGENVESPPGDLKDDVFSVICVKCSAARSRPAPQLGRGSLFRIPTESAALRSALGDVSNRGNVFQSGEESQGDGVAEADVSSSRQPPSVAPRDSLVPRGGCVGCESLPPRLLQRRPETAREAGMPLQDASSCHHCHIHAPIPSEDLKRTHPLRSSQIGKPQDSISSRGHDFARDFKKNVSFLYGKIQRRDARGAPKETQSNGRIPPPPPLPPHIRTVDLPPVVVVETPVSRAALSKVQTPVLNALTLAPARCAPVTSAALAPSPAPSLPPPLPPPLRDARSRHKRGAGWRGCRRRSSSAPTPSC</sequence>
<evidence type="ECO:0000313" key="2">
    <source>
        <dbReference type="EMBL" id="ROT73532.1"/>
    </source>
</evidence>
<feature type="compositionally biased region" description="Pro residues" evidence="1">
    <location>
        <begin position="263"/>
        <end position="276"/>
    </location>
</feature>
<gene>
    <name evidence="2" type="ORF">C7M84_008020</name>
</gene>
<reference evidence="2 3" key="2">
    <citation type="submission" date="2019-01" db="EMBL/GenBank/DDBJ databases">
        <title>The decoding of complex shrimp genome reveals the adaptation for benthos swimmer, frequently molting mechanism and breeding impact on genome.</title>
        <authorList>
            <person name="Sun Y."/>
            <person name="Gao Y."/>
            <person name="Yu Y."/>
        </authorList>
    </citation>
    <scope>NUCLEOTIDE SEQUENCE [LARGE SCALE GENOMIC DNA]</scope>
    <source>
        <tissue evidence="2">Muscle</tissue>
    </source>
</reference>
<reference evidence="2 3" key="1">
    <citation type="submission" date="2018-04" db="EMBL/GenBank/DDBJ databases">
        <authorList>
            <person name="Zhang X."/>
            <person name="Yuan J."/>
            <person name="Li F."/>
            <person name="Xiang J."/>
        </authorList>
    </citation>
    <scope>NUCLEOTIDE SEQUENCE [LARGE SCALE GENOMIC DNA]</scope>
    <source>
        <tissue evidence="2">Muscle</tissue>
    </source>
</reference>
<dbReference type="EMBL" id="QCYY01002019">
    <property type="protein sequence ID" value="ROT73532.1"/>
    <property type="molecule type" value="Genomic_DNA"/>
</dbReference>
<feature type="region of interest" description="Disordered" evidence="1">
    <location>
        <begin position="189"/>
        <end position="213"/>
    </location>
</feature>
<evidence type="ECO:0000256" key="1">
    <source>
        <dbReference type="SAM" id="MobiDB-lite"/>
    </source>
</evidence>
<proteinExistence type="predicted"/>
<feature type="region of interest" description="Disordered" evidence="1">
    <location>
        <begin position="55"/>
        <end position="108"/>
    </location>
</feature>
<protein>
    <submittedName>
        <fullName evidence="2">Uncharacterized protein</fullName>
    </submittedName>
</protein>
<feature type="region of interest" description="Disordered" evidence="1">
    <location>
        <begin position="257"/>
        <end position="304"/>
    </location>
</feature>